<sequence length="279" mass="33241">MSMPIEARKRLYYLPKVTRWTKGIGAALPEEYKKFWKEWKIQMPSPVYYIPKKGKYERMPDGTVKPIQNIPIPLKYPKELDNGIWGGEAVIQGFVKKHKYHQRFVRYWVPNLIKSVVYSEILNKYMRTIVTNRTLDLIHEHYGFDHYILKTPACDLRSLLALRLKRFMLISLADKTLYPDDPVKRDEVYAKYEQYLSSYTREEIEWYGLSYPEACKKFRNNALVNMKITPLKEIYRQELINELKEEKLKLSESSEESGPTKWISKINPFHKYSKDVPKS</sequence>
<dbReference type="PANTHER" id="PTHR13528:SF2">
    <property type="entry name" value="LARGE RIBOSOMAL SUBUNIT PROTEIN BL28M"/>
    <property type="match status" value="1"/>
</dbReference>
<dbReference type="RefSeq" id="XP_011500749.1">
    <property type="nucleotide sequence ID" value="XM_011502447.1"/>
</dbReference>
<dbReference type="SUPFAM" id="SSF143800">
    <property type="entry name" value="L28p-like"/>
    <property type="match status" value="1"/>
</dbReference>
<dbReference type="GO" id="GO:0005762">
    <property type="term" value="C:mitochondrial large ribosomal subunit"/>
    <property type="evidence" value="ECO:0007669"/>
    <property type="project" value="TreeGrafter"/>
</dbReference>
<dbReference type="GO" id="GO:0003735">
    <property type="term" value="F:structural constituent of ribosome"/>
    <property type="evidence" value="ECO:0007669"/>
    <property type="project" value="InterPro"/>
</dbReference>
<gene>
    <name evidence="7" type="primary">LOC105364515</name>
</gene>
<organism evidence="6 7">
    <name type="scientific">Ceratosolen solmsi marchali</name>
    <dbReference type="NCBI Taxonomy" id="326594"/>
    <lineage>
        <taxon>Eukaryota</taxon>
        <taxon>Metazoa</taxon>
        <taxon>Ecdysozoa</taxon>
        <taxon>Arthropoda</taxon>
        <taxon>Hexapoda</taxon>
        <taxon>Insecta</taxon>
        <taxon>Pterygota</taxon>
        <taxon>Neoptera</taxon>
        <taxon>Endopterygota</taxon>
        <taxon>Hymenoptera</taxon>
        <taxon>Apocrita</taxon>
        <taxon>Proctotrupomorpha</taxon>
        <taxon>Chalcidoidea</taxon>
        <taxon>Agaonidae</taxon>
        <taxon>Agaoninae</taxon>
        <taxon>Ceratosolen</taxon>
    </lineage>
</organism>
<evidence type="ECO:0000256" key="3">
    <source>
        <dbReference type="ARBA" id="ARBA00023274"/>
    </source>
</evidence>
<dbReference type="Proteomes" id="UP000695007">
    <property type="component" value="Unplaced"/>
</dbReference>
<dbReference type="AlphaFoldDB" id="A0AAJ6YMD4"/>
<dbReference type="PANTHER" id="PTHR13528">
    <property type="entry name" value="39S RIBOSOMAL PROTEIN L28, MITOCHONDRIAL"/>
    <property type="match status" value="1"/>
</dbReference>
<evidence type="ECO:0000256" key="1">
    <source>
        <dbReference type="ARBA" id="ARBA00008760"/>
    </source>
</evidence>
<accession>A0AAJ6YMD4</accession>
<name>A0AAJ6YMD4_9HYME</name>
<dbReference type="InterPro" id="IPR026569">
    <property type="entry name" value="Ribosomal_bL28"/>
</dbReference>
<evidence type="ECO:0000313" key="6">
    <source>
        <dbReference type="Proteomes" id="UP000695007"/>
    </source>
</evidence>
<proteinExistence type="inferred from homology"/>
<dbReference type="InterPro" id="IPR034704">
    <property type="entry name" value="Ribosomal_bL28/bL31-like_sf"/>
</dbReference>
<dbReference type="KEGG" id="csol:105364515"/>
<reference evidence="7" key="1">
    <citation type="submission" date="2025-08" db="UniProtKB">
        <authorList>
            <consortium name="RefSeq"/>
        </authorList>
    </citation>
    <scope>IDENTIFICATION</scope>
</reference>
<comment type="similarity">
    <text evidence="1">Belongs to the bacterial ribosomal protein bL28 family.</text>
</comment>
<keyword evidence="2 7" id="KW-0689">Ribosomal protein</keyword>
<evidence type="ECO:0000256" key="5">
    <source>
        <dbReference type="ARBA" id="ARBA00035538"/>
    </source>
</evidence>
<keyword evidence="6" id="KW-1185">Reference proteome</keyword>
<protein>
    <recommendedName>
        <fullName evidence="4">Large ribosomal subunit protein bL28m</fullName>
    </recommendedName>
    <alternativeName>
        <fullName evidence="5">39S ribosomal protein L28, mitochondrial</fullName>
    </alternativeName>
</protein>
<dbReference type="CTD" id="10573"/>
<evidence type="ECO:0000313" key="7">
    <source>
        <dbReference type="RefSeq" id="XP_011500749.1"/>
    </source>
</evidence>
<evidence type="ECO:0000256" key="2">
    <source>
        <dbReference type="ARBA" id="ARBA00022980"/>
    </source>
</evidence>
<dbReference type="GeneID" id="105364515"/>
<keyword evidence="3" id="KW-0687">Ribonucleoprotein</keyword>
<evidence type="ECO:0000256" key="4">
    <source>
        <dbReference type="ARBA" id="ARBA00035269"/>
    </source>
</evidence>